<dbReference type="AlphaFoldDB" id="A0A9J6GJZ0"/>
<sequence>MDEVDEPWGDFWLDGASDHLLWDTPEHSVHCDIQRRTAAKSGNFQGPGTVAMAMSFAIAHGLTWSALGDLTTLVNKIAGTEDPAAQQVYVSQTLVHKEE</sequence>
<accession>A0A9J6GJZ0</accession>
<name>A0A9J6GJZ0_HAELO</name>
<dbReference type="Proteomes" id="UP000821853">
    <property type="component" value="Chromosome 5"/>
</dbReference>
<comment type="caution">
    <text evidence="1">The sequence shown here is derived from an EMBL/GenBank/DDBJ whole genome shotgun (WGS) entry which is preliminary data.</text>
</comment>
<evidence type="ECO:0000313" key="2">
    <source>
        <dbReference type="Proteomes" id="UP000821853"/>
    </source>
</evidence>
<dbReference type="EMBL" id="JABSTR010000007">
    <property type="protein sequence ID" value="KAH9375153.1"/>
    <property type="molecule type" value="Genomic_DNA"/>
</dbReference>
<dbReference type="VEuPathDB" id="VectorBase:HLOH_048381"/>
<protein>
    <submittedName>
        <fullName evidence="1">Uncharacterized protein</fullName>
    </submittedName>
</protein>
<gene>
    <name evidence="1" type="ORF">HPB48_016813</name>
</gene>
<evidence type="ECO:0000313" key="1">
    <source>
        <dbReference type="EMBL" id="KAH9375153.1"/>
    </source>
</evidence>
<organism evidence="1 2">
    <name type="scientific">Haemaphysalis longicornis</name>
    <name type="common">Bush tick</name>
    <dbReference type="NCBI Taxonomy" id="44386"/>
    <lineage>
        <taxon>Eukaryota</taxon>
        <taxon>Metazoa</taxon>
        <taxon>Ecdysozoa</taxon>
        <taxon>Arthropoda</taxon>
        <taxon>Chelicerata</taxon>
        <taxon>Arachnida</taxon>
        <taxon>Acari</taxon>
        <taxon>Parasitiformes</taxon>
        <taxon>Ixodida</taxon>
        <taxon>Ixodoidea</taxon>
        <taxon>Ixodidae</taxon>
        <taxon>Haemaphysalinae</taxon>
        <taxon>Haemaphysalis</taxon>
    </lineage>
</organism>
<keyword evidence="2" id="KW-1185">Reference proteome</keyword>
<proteinExistence type="predicted"/>
<reference evidence="1 2" key="1">
    <citation type="journal article" date="2020" name="Cell">
        <title>Large-Scale Comparative Analyses of Tick Genomes Elucidate Their Genetic Diversity and Vector Capacities.</title>
        <authorList>
            <consortium name="Tick Genome and Microbiome Consortium (TIGMIC)"/>
            <person name="Jia N."/>
            <person name="Wang J."/>
            <person name="Shi W."/>
            <person name="Du L."/>
            <person name="Sun Y."/>
            <person name="Zhan W."/>
            <person name="Jiang J.F."/>
            <person name="Wang Q."/>
            <person name="Zhang B."/>
            <person name="Ji P."/>
            <person name="Bell-Sakyi L."/>
            <person name="Cui X.M."/>
            <person name="Yuan T.T."/>
            <person name="Jiang B.G."/>
            <person name="Yang W.F."/>
            <person name="Lam T.T."/>
            <person name="Chang Q.C."/>
            <person name="Ding S.J."/>
            <person name="Wang X.J."/>
            <person name="Zhu J.G."/>
            <person name="Ruan X.D."/>
            <person name="Zhao L."/>
            <person name="Wei J.T."/>
            <person name="Ye R.Z."/>
            <person name="Que T.C."/>
            <person name="Du C.H."/>
            <person name="Zhou Y.H."/>
            <person name="Cheng J.X."/>
            <person name="Dai P.F."/>
            <person name="Guo W.B."/>
            <person name="Han X.H."/>
            <person name="Huang E.J."/>
            <person name="Li L.F."/>
            <person name="Wei W."/>
            <person name="Gao Y.C."/>
            <person name="Liu J.Z."/>
            <person name="Shao H.Z."/>
            <person name="Wang X."/>
            <person name="Wang C.C."/>
            <person name="Yang T.C."/>
            <person name="Huo Q.B."/>
            <person name="Li W."/>
            <person name="Chen H.Y."/>
            <person name="Chen S.E."/>
            <person name="Zhou L.G."/>
            <person name="Ni X.B."/>
            <person name="Tian J.H."/>
            <person name="Sheng Y."/>
            <person name="Liu T."/>
            <person name="Pan Y.S."/>
            <person name="Xia L.Y."/>
            <person name="Li J."/>
            <person name="Zhao F."/>
            <person name="Cao W.C."/>
        </authorList>
    </citation>
    <scope>NUCLEOTIDE SEQUENCE [LARGE SCALE GENOMIC DNA]</scope>
    <source>
        <strain evidence="1">HaeL-2018</strain>
    </source>
</reference>